<protein>
    <submittedName>
        <fullName evidence="1">Uncharacterized protein</fullName>
    </submittedName>
</protein>
<gene>
    <name evidence="1" type="ORF">BV22DRAFT_1135671</name>
</gene>
<keyword evidence="2" id="KW-1185">Reference proteome</keyword>
<comment type="caution">
    <text evidence="1">The sequence shown here is derived from an EMBL/GenBank/DDBJ whole genome shotgun (WGS) entry which is preliminary data.</text>
</comment>
<organism evidence="1 2">
    <name type="scientific">Leucogyrophana mollusca</name>
    <dbReference type="NCBI Taxonomy" id="85980"/>
    <lineage>
        <taxon>Eukaryota</taxon>
        <taxon>Fungi</taxon>
        <taxon>Dikarya</taxon>
        <taxon>Basidiomycota</taxon>
        <taxon>Agaricomycotina</taxon>
        <taxon>Agaricomycetes</taxon>
        <taxon>Agaricomycetidae</taxon>
        <taxon>Boletales</taxon>
        <taxon>Boletales incertae sedis</taxon>
        <taxon>Leucogyrophana</taxon>
    </lineage>
</organism>
<dbReference type="Proteomes" id="UP000790709">
    <property type="component" value="Unassembled WGS sequence"/>
</dbReference>
<accession>A0ACB8AV50</accession>
<reference evidence="1" key="1">
    <citation type="journal article" date="2021" name="New Phytol.">
        <title>Evolutionary innovations through gain and loss of genes in the ectomycorrhizal Boletales.</title>
        <authorList>
            <person name="Wu G."/>
            <person name="Miyauchi S."/>
            <person name="Morin E."/>
            <person name="Kuo A."/>
            <person name="Drula E."/>
            <person name="Varga T."/>
            <person name="Kohler A."/>
            <person name="Feng B."/>
            <person name="Cao Y."/>
            <person name="Lipzen A."/>
            <person name="Daum C."/>
            <person name="Hundley H."/>
            <person name="Pangilinan J."/>
            <person name="Johnson J."/>
            <person name="Barry K."/>
            <person name="LaButti K."/>
            <person name="Ng V."/>
            <person name="Ahrendt S."/>
            <person name="Min B."/>
            <person name="Choi I.G."/>
            <person name="Park H."/>
            <person name="Plett J.M."/>
            <person name="Magnuson J."/>
            <person name="Spatafora J.W."/>
            <person name="Nagy L.G."/>
            <person name="Henrissat B."/>
            <person name="Grigoriev I.V."/>
            <person name="Yang Z.L."/>
            <person name="Xu J."/>
            <person name="Martin F.M."/>
        </authorList>
    </citation>
    <scope>NUCLEOTIDE SEQUENCE</scope>
    <source>
        <strain evidence="1">KUC20120723A-06</strain>
    </source>
</reference>
<proteinExistence type="predicted"/>
<dbReference type="EMBL" id="MU267251">
    <property type="protein sequence ID" value="KAH7917129.1"/>
    <property type="molecule type" value="Genomic_DNA"/>
</dbReference>
<sequence>MYMDWDSEVVDLYLEYGAYCNSSGQVCLKVQSAHEAVLAVDRVNCQSACYFLPSLSSKLPVFFIYGAKSLLLPRWSQTLASKLPPLAESVWVEAGHMMAQEKPELLGMFVMNSTAASIDKIK</sequence>
<evidence type="ECO:0000313" key="2">
    <source>
        <dbReference type="Proteomes" id="UP000790709"/>
    </source>
</evidence>
<name>A0ACB8AV50_9AGAM</name>
<evidence type="ECO:0000313" key="1">
    <source>
        <dbReference type="EMBL" id="KAH7917129.1"/>
    </source>
</evidence>